<reference evidence="1" key="1">
    <citation type="journal article" date="2019" name="Microbiol. Resour. Announc.">
        <title>Draft Genome Sequences of Five Environmental Bacterial Isolates That Degrade Polyethylene Terephthalate Plastic.</title>
        <authorList>
            <person name="Leon-Zayas R."/>
            <person name="Roberts C."/>
            <person name="Vague M."/>
            <person name="Mellies J.L."/>
        </authorList>
    </citation>
    <scope>NUCLEOTIDE SEQUENCE</scope>
    <source>
        <strain evidence="1">13.2</strain>
    </source>
</reference>
<organism evidence="1">
    <name type="scientific">Pseudomonas sp. 13.2</name>
    <dbReference type="NCBI Taxonomy" id="3144665"/>
    <lineage>
        <taxon>Bacteria</taxon>
        <taxon>Pseudomonadati</taxon>
        <taxon>Pseudomonadota</taxon>
        <taxon>Gammaproteobacteria</taxon>
        <taxon>Pseudomonadales</taxon>
        <taxon>Pseudomonadaceae</taxon>
        <taxon>Pseudomonas</taxon>
    </lineage>
</organism>
<sequence>MGGIRKKSVNKKAGIFAEKPGFKYVIWSIGPEVVGRVADAGSLMAPFCIFLSIKRQRRKDALFDRFSSARTALYTVPVQFRDMFRGKVG</sequence>
<proteinExistence type="predicted"/>
<gene>
    <name evidence="1" type="ORF">ABH853_21425</name>
</gene>
<name>A0AAU7BEK0_9PSED</name>
<dbReference type="EMBL" id="CP157179">
    <property type="protein sequence ID" value="XBG31015.1"/>
    <property type="molecule type" value="Genomic_DNA"/>
</dbReference>
<protein>
    <submittedName>
        <fullName evidence="1">Uncharacterized protein</fullName>
    </submittedName>
</protein>
<accession>A0AAU7BEK0</accession>
<dbReference type="AlphaFoldDB" id="A0AAU7BEK0"/>
<reference evidence="1" key="2">
    <citation type="submission" date="2024-05" db="EMBL/GenBank/DDBJ databases">
        <authorList>
            <person name="Mellies J."/>
            <person name="Newton I."/>
        </authorList>
    </citation>
    <scope>NUCLEOTIDE SEQUENCE</scope>
    <source>
        <strain evidence="1">13.2</strain>
    </source>
</reference>
<evidence type="ECO:0000313" key="1">
    <source>
        <dbReference type="EMBL" id="XBG31015.1"/>
    </source>
</evidence>